<dbReference type="PANTHER" id="PTHR24226">
    <property type="entry name" value="G-PROTEIN COUPLED RECEPTOR 182 AND ESTROGEN RECEPTOR 1"/>
    <property type="match status" value="1"/>
</dbReference>
<feature type="transmembrane region" description="Helical" evidence="11">
    <location>
        <begin position="289"/>
        <end position="308"/>
    </location>
</feature>
<comment type="similarity">
    <text evidence="9">Belongs to the G-protein coupled receptor 1 family.</text>
</comment>
<evidence type="ECO:0000256" key="8">
    <source>
        <dbReference type="ARBA" id="ARBA00023224"/>
    </source>
</evidence>
<dbReference type="PANTHER" id="PTHR24226:SF0">
    <property type="entry name" value="G-PROTEIN COUPLED RECEPTOR 182"/>
    <property type="match status" value="1"/>
</dbReference>
<keyword evidence="5 9" id="KW-0297">G-protein coupled receptor</keyword>
<evidence type="ECO:0000256" key="5">
    <source>
        <dbReference type="ARBA" id="ARBA00023040"/>
    </source>
</evidence>
<feature type="region of interest" description="Disordered" evidence="10">
    <location>
        <begin position="508"/>
        <end position="572"/>
    </location>
</feature>
<feature type="compositionally biased region" description="Basic and acidic residues" evidence="10">
    <location>
        <begin position="522"/>
        <end position="531"/>
    </location>
</feature>
<accession>A0A315VMI2</accession>
<evidence type="ECO:0000259" key="12">
    <source>
        <dbReference type="PROSITE" id="PS50262"/>
    </source>
</evidence>
<evidence type="ECO:0000256" key="7">
    <source>
        <dbReference type="ARBA" id="ARBA00023170"/>
    </source>
</evidence>
<dbReference type="Pfam" id="PF00001">
    <property type="entry name" value="7tm_1"/>
    <property type="match status" value="1"/>
</dbReference>
<dbReference type="InterPro" id="IPR000276">
    <property type="entry name" value="GPCR_Rhodpsn"/>
</dbReference>
<dbReference type="SUPFAM" id="SSF81321">
    <property type="entry name" value="Family A G protein-coupled receptor-like"/>
    <property type="match status" value="1"/>
</dbReference>
<dbReference type="EMBL" id="NHOQ01001446">
    <property type="protein sequence ID" value="PWA24316.1"/>
    <property type="molecule type" value="Genomic_DNA"/>
</dbReference>
<organism evidence="13 14">
    <name type="scientific">Gambusia affinis</name>
    <name type="common">Western mosquitofish</name>
    <name type="synonym">Heterandria affinis</name>
    <dbReference type="NCBI Taxonomy" id="33528"/>
    <lineage>
        <taxon>Eukaryota</taxon>
        <taxon>Metazoa</taxon>
        <taxon>Chordata</taxon>
        <taxon>Craniata</taxon>
        <taxon>Vertebrata</taxon>
        <taxon>Euteleostomi</taxon>
        <taxon>Actinopterygii</taxon>
        <taxon>Neopterygii</taxon>
        <taxon>Teleostei</taxon>
        <taxon>Neoteleostei</taxon>
        <taxon>Acanthomorphata</taxon>
        <taxon>Ovalentaria</taxon>
        <taxon>Atherinomorphae</taxon>
        <taxon>Cyprinodontiformes</taxon>
        <taxon>Poeciliidae</taxon>
        <taxon>Poeciliinae</taxon>
        <taxon>Gambusia</taxon>
    </lineage>
</organism>
<dbReference type="AlphaFoldDB" id="A0A315VMI2"/>
<feature type="transmembrane region" description="Helical" evidence="11">
    <location>
        <begin position="421"/>
        <end position="442"/>
    </location>
</feature>
<evidence type="ECO:0000256" key="6">
    <source>
        <dbReference type="ARBA" id="ARBA00023136"/>
    </source>
</evidence>
<feature type="region of interest" description="Disordered" evidence="10">
    <location>
        <begin position="707"/>
        <end position="731"/>
    </location>
</feature>
<evidence type="ECO:0000313" key="13">
    <source>
        <dbReference type="EMBL" id="PWA24316.1"/>
    </source>
</evidence>
<evidence type="ECO:0000256" key="11">
    <source>
        <dbReference type="SAM" id="Phobius"/>
    </source>
</evidence>
<name>A0A315VMI2_GAMAF</name>
<evidence type="ECO:0000256" key="3">
    <source>
        <dbReference type="ARBA" id="ARBA00022692"/>
    </source>
</evidence>
<dbReference type="STRING" id="33528.ENSGAFP00000017606"/>
<reference evidence="13 14" key="1">
    <citation type="journal article" date="2018" name="G3 (Bethesda)">
        <title>A High-Quality Reference Genome for the Invasive Mosquitofish Gambusia affinis Using a Chicago Library.</title>
        <authorList>
            <person name="Hoffberg S.L."/>
            <person name="Troendle N.J."/>
            <person name="Glenn T.C."/>
            <person name="Mahmud O."/>
            <person name="Louha S."/>
            <person name="Chalopin D."/>
            <person name="Bennetzen J.L."/>
            <person name="Mauricio R."/>
        </authorList>
    </citation>
    <scope>NUCLEOTIDE SEQUENCE [LARGE SCALE GENOMIC DNA]</scope>
    <source>
        <strain evidence="13">NE01/NJP1002.9</strain>
        <tissue evidence="13">Muscle</tissue>
    </source>
</reference>
<evidence type="ECO:0000256" key="9">
    <source>
        <dbReference type="RuleBase" id="RU000688"/>
    </source>
</evidence>
<dbReference type="InterPro" id="IPR047143">
    <property type="entry name" value="GPER1-like"/>
</dbReference>
<keyword evidence="2" id="KW-1003">Cell membrane</keyword>
<evidence type="ECO:0000313" key="14">
    <source>
        <dbReference type="Proteomes" id="UP000250572"/>
    </source>
</evidence>
<evidence type="ECO:0000256" key="2">
    <source>
        <dbReference type="ARBA" id="ARBA00022475"/>
    </source>
</evidence>
<evidence type="ECO:0000256" key="4">
    <source>
        <dbReference type="ARBA" id="ARBA00022989"/>
    </source>
</evidence>
<dbReference type="Gene3D" id="1.20.1070.10">
    <property type="entry name" value="Rhodopsin 7-helix transmembrane proteins"/>
    <property type="match status" value="1"/>
</dbReference>
<gene>
    <name evidence="13" type="ORF">CCH79_00018702</name>
</gene>
<keyword evidence="14" id="KW-1185">Reference proteome</keyword>
<keyword evidence="3 9" id="KW-0812">Transmembrane</keyword>
<dbReference type="InterPro" id="IPR017452">
    <property type="entry name" value="GPCR_Rhodpsn_7TM"/>
</dbReference>
<evidence type="ECO:0000256" key="10">
    <source>
        <dbReference type="SAM" id="MobiDB-lite"/>
    </source>
</evidence>
<keyword evidence="4 11" id="KW-1133">Transmembrane helix</keyword>
<comment type="caution">
    <text evidence="13">The sequence shown here is derived from an EMBL/GenBank/DDBJ whole genome shotgun (WGS) entry which is preliminary data.</text>
</comment>
<feature type="compositionally biased region" description="Low complexity" evidence="10">
    <location>
        <begin position="997"/>
        <end position="1013"/>
    </location>
</feature>
<feature type="transmembrane region" description="Helical" evidence="11">
    <location>
        <begin position="247"/>
        <end position="269"/>
    </location>
</feature>
<keyword evidence="7 9" id="KW-0675">Receptor</keyword>
<keyword evidence="8 9" id="KW-0807">Transducer</keyword>
<proteinExistence type="inferred from homology"/>
<dbReference type="Proteomes" id="UP000250572">
    <property type="component" value="Unassembled WGS sequence"/>
</dbReference>
<dbReference type="GO" id="GO:0005886">
    <property type="term" value="C:plasma membrane"/>
    <property type="evidence" value="ECO:0007669"/>
    <property type="project" value="UniProtKB-SubCell"/>
</dbReference>
<sequence length="1224" mass="135969">MDLFTPTLRAAANASELRRPVQILGCRVSVLVLIDQCGDPRPEIIILSSLWRPLYRFVLVSRTSSASFAGICQFLLTASFLFHRRRADLLTGSYLLHQKAEWSCSMASEQGSTPRGQSAADLRDPVKIPGSLVPVNQAGTQPTQMFLRYLHGMLSSAVPPPLSQEELLHRLQSEEKLQRTMTFDHNHSLDFLNGTPWFIYECTIELNTNYRRIALFLIYLFIFMVGLLENLLVVWVNWRRRHSASGVLFCIINVSLSDLMVIVIQPFFMMEVTLDKVWLWGSFLCKVTNLIYVVNFYSSSFFLALMTLERYLALTRPSLPTLLPVVGRQRWLICAGLWLLSLFLALLENIHVDILEWDEPGCYMLPEHNFTEWFVSVAFLCTIFQFLGPAAIIITCNVLIARAVRTAPDVEGRRDVWLVHVYSLVFVVCWLPYHLVMLLMVIDDLEPFMFSCNVVEVLYFSFIVVQGLSLFHCVANPFLYNFLSKSFRRNLINTVISYIPKDEMVEQVEVGPKPNTPNGGKENPRRQRKMSDASTSQSDIRKQERKGGRGASVYGWHNSRKGPGSREVKGVGGGQQRLLGVVVIHEGLLDVEVGRQEAFVELHVRRHQLEGGEIESADCAAVHQGAGVRLQVADYGGSAPEEPQAHLALVRLLSGVDPQVRQRYHFPRTAPSMAVLSCPAAEGKPSFSGTLKPIAIPKPRLIFERLPTSRGDEEEEDGGQSREWSAFRLPRQPPPSFRDSEVCIARWSWKAEEEINTLLLLSGRLVGMSCHVSVQQGALYEAAGTVRAGEDRQGEVGEGVPQQGAEGELRQVADPTGQGLQTHVAQQRPLRDAVGSGRLVVVAQQFALAAELLPTHFAGEELNADVGEGVGHGGGPVRERGAAQPAEAQLRQVSLGVSLHCGRVCRERRRAGFTRQLPAVATPLPPSHLYSPSLQPPQTSAHSLPVCLSPAPPAGRLKALQRRRSVLRVQAERRSPGGSRGRRAQGCIASRSRRGSARFSAAAQGGSASARNRCGTGSLRPSGPESDLLPGFLTCRFSVGREQRGAVTKVKELWQVLAPQTDRPMRRAKSRTLQRSTTMDQRSHRRRLTPSPAAALRLDPNLQVRKGGVARLHQLSDTEPLRQLVQHADVDEVDQDLPGIDELGWRDKLQRKRWGHRGRRPAEQVVEVSAGAGQHRAVRRKRSAANLQEHVAVLTCQPAAVELRQQGGGMAGTLQLDPHPCCRR</sequence>
<evidence type="ECO:0000256" key="1">
    <source>
        <dbReference type="ARBA" id="ARBA00004651"/>
    </source>
</evidence>
<comment type="subcellular location">
    <subcellularLocation>
        <location evidence="1">Cell membrane</location>
        <topology evidence="1">Multi-pass membrane protein</topology>
    </subcellularLocation>
</comment>
<feature type="region of interest" description="Disordered" evidence="10">
    <location>
        <begin position="969"/>
        <end position="1025"/>
    </location>
</feature>
<feature type="transmembrane region" description="Helical" evidence="11">
    <location>
        <begin position="213"/>
        <end position="235"/>
    </location>
</feature>
<dbReference type="PRINTS" id="PR00237">
    <property type="entry name" value="GPCRRHODOPSN"/>
</dbReference>
<protein>
    <recommendedName>
        <fullName evidence="12">G-protein coupled receptors family 1 profile domain-containing protein</fullName>
    </recommendedName>
</protein>
<feature type="domain" description="G-protein coupled receptors family 1 profile" evidence="12">
    <location>
        <begin position="229"/>
        <end position="480"/>
    </location>
</feature>
<feature type="transmembrane region" description="Helical" evidence="11">
    <location>
        <begin position="329"/>
        <end position="347"/>
    </location>
</feature>
<dbReference type="PROSITE" id="PS50262">
    <property type="entry name" value="G_PROTEIN_RECEP_F1_2"/>
    <property type="match status" value="1"/>
</dbReference>
<dbReference type="PROSITE" id="PS00237">
    <property type="entry name" value="G_PROTEIN_RECEP_F1_1"/>
    <property type="match status" value="1"/>
</dbReference>
<dbReference type="GO" id="GO:0004930">
    <property type="term" value="F:G protein-coupled receptor activity"/>
    <property type="evidence" value="ECO:0007669"/>
    <property type="project" value="UniProtKB-KW"/>
</dbReference>
<feature type="transmembrane region" description="Helical" evidence="11">
    <location>
        <begin position="373"/>
        <end position="400"/>
    </location>
</feature>
<keyword evidence="6 11" id="KW-0472">Membrane</keyword>
<feature type="region of interest" description="Disordered" evidence="10">
    <location>
        <begin position="1063"/>
        <end position="1089"/>
    </location>
</feature>